<dbReference type="VEuPathDB" id="FungiDB:FUN_017393"/>
<dbReference type="EMBL" id="LLXI01000216">
    <property type="protein sequence ID" value="PKY42785.1"/>
    <property type="molecule type" value="Genomic_DNA"/>
</dbReference>
<dbReference type="VEuPathDB" id="FungiDB:RhiirFUN_022705"/>
<dbReference type="VEuPathDB" id="FungiDB:RhiirA1_417716"/>
<accession>A0A2I1G825</accession>
<dbReference type="VEuPathDB" id="FungiDB:FUN_017394"/>
<evidence type="ECO:0000313" key="2">
    <source>
        <dbReference type="Proteomes" id="UP000234323"/>
    </source>
</evidence>
<name>A0A2I1G825_9GLOM</name>
<proteinExistence type="predicted"/>
<comment type="caution">
    <text evidence="1">The sequence shown here is derived from an EMBL/GenBank/DDBJ whole genome shotgun (WGS) entry which is preliminary data.</text>
</comment>
<gene>
    <name evidence="1" type="ORF">RhiirA4_540652</name>
</gene>
<sequence length="379" mass="44747">MGMQYQIENVDNLKKKCEEAMKIVPSYGDFTKNYFSIKREKFNDVITQWQTNYPDLYSELEQWKKVPGLFTHEILMKEDYEYRIKGEKFQKEICERALDNISYNGEFRQNSFSIKRSKLEDTINDWQDNFPELREQLKGWRKSDVGSKFTQKEILSPLYRGKGIKFVFLKIYDKGEGDTLRCVSISGDISIKVKAMDRMFGLKKWTFILTMMNKSKDVDVEYEIEDINNLKQKCEIALKAVSNYGDFTINNFSIKKEELNVIITNWQKSYKELHKELEEWKRRSKFSHETETYETIALLCKKKEVECVFLKVYDSGESDILNCISISRTFTKPGIVSKFLNKIFKHKSQKTFKRLAKSQPETIAALILSRDGGLKILWK</sequence>
<keyword evidence="2" id="KW-1185">Reference proteome</keyword>
<dbReference type="Proteomes" id="UP000234323">
    <property type="component" value="Unassembled WGS sequence"/>
</dbReference>
<organism evidence="1 2">
    <name type="scientific">Rhizophagus irregularis</name>
    <dbReference type="NCBI Taxonomy" id="588596"/>
    <lineage>
        <taxon>Eukaryota</taxon>
        <taxon>Fungi</taxon>
        <taxon>Fungi incertae sedis</taxon>
        <taxon>Mucoromycota</taxon>
        <taxon>Glomeromycotina</taxon>
        <taxon>Glomeromycetes</taxon>
        <taxon>Glomerales</taxon>
        <taxon>Glomeraceae</taxon>
        <taxon>Rhizophagus</taxon>
    </lineage>
</organism>
<protein>
    <submittedName>
        <fullName evidence="1">Uncharacterized protein</fullName>
    </submittedName>
</protein>
<dbReference type="AlphaFoldDB" id="A0A2I1G825"/>
<dbReference type="VEuPathDB" id="FungiDB:RhiirFUN_022704"/>
<dbReference type="VEuPathDB" id="FungiDB:RhiirA1_417714"/>
<reference evidence="1 2" key="1">
    <citation type="submission" date="2015-10" db="EMBL/GenBank/DDBJ databases">
        <title>Genome analyses suggest a sexual origin of heterokaryosis in a supposedly ancient asexual fungus.</title>
        <authorList>
            <person name="Ropars J."/>
            <person name="Sedzielewska K."/>
            <person name="Noel J."/>
            <person name="Charron P."/>
            <person name="Farinelli L."/>
            <person name="Marton T."/>
            <person name="Kruger M."/>
            <person name="Pelin A."/>
            <person name="Brachmann A."/>
            <person name="Corradi N."/>
        </authorList>
    </citation>
    <scope>NUCLEOTIDE SEQUENCE [LARGE SCALE GENOMIC DNA]</scope>
    <source>
        <strain evidence="1 2">A4</strain>
    </source>
</reference>
<evidence type="ECO:0000313" key="1">
    <source>
        <dbReference type="EMBL" id="PKY42785.1"/>
    </source>
</evidence>